<dbReference type="GO" id="GO:0005829">
    <property type="term" value="C:cytosol"/>
    <property type="evidence" value="ECO:0007669"/>
    <property type="project" value="TreeGrafter"/>
</dbReference>
<protein>
    <submittedName>
        <fullName evidence="6">D-isomer specific 2-hydroxyacid dehydrogenase NAD binding domain</fullName>
    </submittedName>
</protein>
<dbReference type="GO" id="GO:0030267">
    <property type="term" value="F:glyoxylate reductase (NADPH) activity"/>
    <property type="evidence" value="ECO:0007669"/>
    <property type="project" value="TreeGrafter"/>
</dbReference>
<dbReference type="SUPFAM" id="SSF52283">
    <property type="entry name" value="Formate/glycerate dehydrogenase catalytic domain-like"/>
    <property type="match status" value="1"/>
</dbReference>
<comment type="similarity">
    <text evidence="1 3">Belongs to the D-isomer specific 2-hydroxyacid dehydrogenase family.</text>
</comment>
<feature type="domain" description="D-isomer specific 2-hydroxyacid dehydrogenase catalytic" evidence="4">
    <location>
        <begin position="54"/>
        <end position="99"/>
    </location>
</feature>
<evidence type="ECO:0000256" key="3">
    <source>
        <dbReference type="RuleBase" id="RU003719"/>
    </source>
</evidence>
<reference evidence="6" key="1">
    <citation type="submission" date="2020-04" db="EMBL/GenBank/DDBJ databases">
        <title>Hybrid Assembly of Korean Phytophthora infestans isolates.</title>
        <authorList>
            <person name="Prokchorchik M."/>
            <person name="Lee Y."/>
            <person name="Seo J."/>
            <person name="Cho J.-H."/>
            <person name="Park Y.-E."/>
            <person name="Jang D.-C."/>
            <person name="Im J.-S."/>
            <person name="Choi J.-G."/>
            <person name="Park H.-J."/>
            <person name="Lee G.-B."/>
            <person name="Lee Y.-G."/>
            <person name="Hong S.-Y."/>
            <person name="Cho K."/>
            <person name="Sohn K.H."/>
        </authorList>
    </citation>
    <scope>NUCLEOTIDE SEQUENCE</scope>
    <source>
        <strain evidence="6">KR_1_A1</strain>
    </source>
</reference>
<sequence>MSPPIAPRKIFFTRNWPYAIGEEYSLGADEKSSLTGSDVKCRFTTPANWRFYYHIDVEACKACSIRVGHTPGVLDMAVAEIAVALTFAAKRRVLECAASAKNGRIGATYARMLRNGFNYMERLLRESDIVTLHQPLTEATRGSIGAKELAIMKPSAVLINTGRWTKMLSWKLSRARRSQRPAWTRRPQSRFLPHIRCSRLITASYFPT</sequence>
<evidence type="ECO:0000256" key="2">
    <source>
        <dbReference type="ARBA" id="ARBA00023002"/>
    </source>
</evidence>
<dbReference type="AlphaFoldDB" id="A0A833W8N9"/>
<evidence type="ECO:0000259" key="4">
    <source>
        <dbReference type="Pfam" id="PF00389"/>
    </source>
</evidence>
<dbReference type="SUPFAM" id="SSF51735">
    <property type="entry name" value="NAD(P)-binding Rossmann-fold domains"/>
    <property type="match status" value="1"/>
</dbReference>
<dbReference type="EMBL" id="WSZM01000014">
    <property type="protein sequence ID" value="KAF4046804.1"/>
    <property type="molecule type" value="Genomic_DNA"/>
</dbReference>
<dbReference type="PANTHER" id="PTHR10996:SF257">
    <property type="entry name" value="GLYOXYLATE REDUCTASE 1"/>
    <property type="match status" value="1"/>
</dbReference>
<name>A0A833W8N9_PHYIN</name>
<dbReference type="InterPro" id="IPR050223">
    <property type="entry name" value="D-isomer_2-hydroxyacid_DH"/>
</dbReference>
<dbReference type="PANTHER" id="PTHR10996">
    <property type="entry name" value="2-HYDROXYACID DEHYDROGENASE-RELATED"/>
    <property type="match status" value="1"/>
</dbReference>
<dbReference type="InterPro" id="IPR006139">
    <property type="entry name" value="D-isomer_2_OHA_DH_cat_dom"/>
</dbReference>
<dbReference type="GO" id="GO:0051287">
    <property type="term" value="F:NAD binding"/>
    <property type="evidence" value="ECO:0007669"/>
    <property type="project" value="InterPro"/>
</dbReference>
<dbReference type="InterPro" id="IPR006140">
    <property type="entry name" value="D-isomer_DH_NAD-bd"/>
</dbReference>
<dbReference type="Pfam" id="PF02826">
    <property type="entry name" value="2-Hacid_dh_C"/>
    <property type="match status" value="1"/>
</dbReference>
<evidence type="ECO:0000259" key="5">
    <source>
        <dbReference type="Pfam" id="PF02826"/>
    </source>
</evidence>
<organism evidence="6 7">
    <name type="scientific">Phytophthora infestans</name>
    <name type="common">Potato late blight agent</name>
    <name type="synonym">Botrytis infestans</name>
    <dbReference type="NCBI Taxonomy" id="4787"/>
    <lineage>
        <taxon>Eukaryota</taxon>
        <taxon>Sar</taxon>
        <taxon>Stramenopiles</taxon>
        <taxon>Oomycota</taxon>
        <taxon>Peronosporomycetes</taxon>
        <taxon>Peronosporales</taxon>
        <taxon>Peronosporaceae</taxon>
        <taxon>Phytophthora</taxon>
    </lineage>
</organism>
<comment type="caution">
    <text evidence="6">The sequence shown here is derived from an EMBL/GenBank/DDBJ whole genome shotgun (WGS) entry which is preliminary data.</text>
</comment>
<gene>
    <name evidence="6" type="ORF">GN244_ATG00808</name>
</gene>
<dbReference type="GO" id="GO:0016618">
    <property type="term" value="F:hydroxypyruvate reductase [NAD(P)H] activity"/>
    <property type="evidence" value="ECO:0007669"/>
    <property type="project" value="TreeGrafter"/>
</dbReference>
<feature type="domain" description="D-isomer specific 2-hydroxyacid dehydrogenase NAD-binding" evidence="5">
    <location>
        <begin position="117"/>
        <end position="163"/>
    </location>
</feature>
<evidence type="ECO:0000313" key="7">
    <source>
        <dbReference type="Proteomes" id="UP000602510"/>
    </source>
</evidence>
<proteinExistence type="inferred from homology"/>
<dbReference type="Gene3D" id="3.40.50.720">
    <property type="entry name" value="NAD(P)-binding Rossmann-like Domain"/>
    <property type="match status" value="3"/>
</dbReference>
<dbReference type="Pfam" id="PF00389">
    <property type="entry name" value="2-Hacid_dh"/>
    <property type="match status" value="1"/>
</dbReference>
<keyword evidence="7" id="KW-1185">Reference proteome</keyword>
<dbReference type="Proteomes" id="UP000602510">
    <property type="component" value="Unassembled WGS sequence"/>
</dbReference>
<keyword evidence="2 3" id="KW-0560">Oxidoreductase</keyword>
<accession>A0A833W8N9</accession>
<dbReference type="InterPro" id="IPR036291">
    <property type="entry name" value="NAD(P)-bd_dom_sf"/>
</dbReference>
<evidence type="ECO:0000313" key="6">
    <source>
        <dbReference type="EMBL" id="KAF4046804.1"/>
    </source>
</evidence>
<evidence type="ECO:0000256" key="1">
    <source>
        <dbReference type="ARBA" id="ARBA00005854"/>
    </source>
</evidence>